<protein>
    <submittedName>
        <fullName evidence="2">Uncharacterized protein</fullName>
    </submittedName>
</protein>
<evidence type="ECO:0000313" key="3">
    <source>
        <dbReference type="Proteomes" id="UP000230069"/>
    </source>
</evidence>
<accession>A0A2G5CTB7</accession>
<dbReference type="Proteomes" id="UP000230069">
    <property type="component" value="Unassembled WGS sequence"/>
</dbReference>
<sequence length="66" mass="7834">MSIPMHKNDANKLPRQQEFTSPNITNKGKVLDYQRLHDLNSNYRAHTSRIFICKFHHKVNLVLNFL</sequence>
<dbReference type="InParanoid" id="A0A2G5CTB7"/>
<evidence type="ECO:0000313" key="2">
    <source>
        <dbReference type="EMBL" id="PIA34489.1"/>
    </source>
</evidence>
<proteinExistence type="predicted"/>
<dbReference type="OrthoDB" id="6108017at2759"/>
<gene>
    <name evidence="2" type="ORF">AQUCO_03700039v1</name>
</gene>
<keyword evidence="3" id="KW-1185">Reference proteome</keyword>
<dbReference type="EMBL" id="KZ305054">
    <property type="protein sequence ID" value="PIA34489.1"/>
    <property type="molecule type" value="Genomic_DNA"/>
</dbReference>
<organism evidence="2 3">
    <name type="scientific">Aquilegia coerulea</name>
    <name type="common">Rocky mountain columbine</name>
    <dbReference type="NCBI Taxonomy" id="218851"/>
    <lineage>
        <taxon>Eukaryota</taxon>
        <taxon>Viridiplantae</taxon>
        <taxon>Streptophyta</taxon>
        <taxon>Embryophyta</taxon>
        <taxon>Tracheophyta</taxon>
        <taxon>Spermatophyta</taxon>
        <taxon>Magnoliopsida</taxon>
        <taxon>Ranunculales</taxon>
        <taxon>Ranunculaceae</taxon>
        <taxon>Thalictroideae</taxon>
        <taxon>Aquilegia</taxon>
    </lineage>
</organism>
<dbReference type="AlphaFoldDB" id="A0A2G5CTB7"/>
<evidence type="ECO:0000256" key="1">
    <source>
        <dbReference type="SAM" id="MobiDB-lite"/>
    </source>
</evidence>
<feature type="compositionally biased region" description="Basic and acidic residues" evidence="1">
    <location>
        <begin position="1"/>
        <end position="12"/>
    </location>
</feature>
<reference evidence="2 3" key="1">
    <citation type="submission" date="2017-09" db="EMBL/GenBank/DDBJ databases">
        <title>WGS assembly of Aquilegia coerulea Goldsmith.</title>
        <authorList>
            <person name="Hodges S."/>
            <person name="Kramer E."/>
            <person name="Nordborg M."/>
            <person name="Tomkins J."/>
            <person name="Borevitz J."/>
            <person name="Derieg N."/>
            <person name="Yan J."/>
            <person name="Mihaltcheva S."/>
            <person name="Hayes R.D."/>
            <person name="Rokhsar D."/>
        </authorList>
    </citation>
    <scope>NUCLEOTIDE SEQUENCE [LARGE SCALE GENOMIC DNA]</scope>
    <source>
        <strain evidence="3">cv. Goldsmith</strain>
    </source>
</reference>
<name>A0A2G5CTB7_AQUCA</name>
<feature type="region of interest" description="Disordered" evidence="1">
    <location>
        <begin position="1"/>
        <end position="25"/>
    </location>
</feature>